<evidence type="ECO:0000256" key="2">
    <source>
        <dbReference type="SAM" id="MobiDB-lite"/>
    </source>
</evidence>
<evidence type="ECO:0000313" key="4">
    <source>
        <dbReference type="EMBL" id="TDQ35274.1"/>
    </source>
</evidence>
<comment type="caution">
    <text evidence="4">The sequence shown here is derived from an EMBL/GenBank/DDBJ whole genome shotgun (WGS) entry which is preliminary data.</text>
</comment>
<dbReference type="InterPro" id="IPR027924">
    <property type="entry name" value="XkdF"/>
</dbReference>
<feature type="compositionally biased region" description="Basic and acidic residues" evidence="2">
    <location>
        <begin position="362"/>
        <end position="372"/>
    </location>
</feature>
<feature type="compositionally biased region" description="Polar residues" evidence="2">
    <location>
        <begin position="373"/>
        <end position="387"/>
    </location>
</feature>
<keyword evidence="4" id="KW-0378">Hydrolase</keyword>
<accession>A0A4R6TUE8</accession>
<dbReference type="Proteomes" id="UP000295632">
    <property type="component" value="Unassembled WGS sequence"/>
</dbReference>
<sequence length="398" mass="44447">MPRELKDAHITHVSYVDKGANKKRFFLSKAAEKQQEPTFRKEVKAIVAKEDNDQQLVYGVVYEPDEYDSHEDMMSAPEIEKAAHFFMQEARNIDTQHDFESGVGEVVESYIAPADLEIGGETIAKGSWVLVTKASDEIWEQIKKGEITGYSMAGTAEAIEKQAKEGPTQPDNGKNETGLFNLLKGFFTGEQVQKGEVREKYEADRRQREFWAAQSALDSAIFKWGHHWDDDRPESDPEKVRDALQDFVDIATEVLTRSTDVQKAIGEPPTEIAKAGRKVSAGNMKKINAALEALQELKNEVEGEEDDVKKEELEKALQTVVDPIIKRLDAIEKGEGDGGGTNQITEQDQVLAMLQKAVEPLEGRISAMEKSRGASQQREQDPNSGNTHVAKGYMSNFM</sequence>
<keyword evidence="1" id="KW-0175">Coiled coil</keyword>
<dbReference type="GO" id="GO:0008233">
    <property type="term" value="F:peptidase activity"/>
    <property type="evidence" value="ECO:0007669"/>
    <property type="project" value="UniProtKB-KW"/>
</dbReference>
<name>A0A4R6TUE8_9BACI</name>
<organism evidence="4 5">
    <name type="scientific">Aureibacillus halotolerans</name>
    <dbReference type="NCBI Taxonomy" id="1508390"/>
    <lineage>
        <taxon>Bacteria</taxon>
        <taxon>Bacillati</taxon>
        <taxon>Bacillota</taxon>
        <taxon>Bacilli</taxon>
        <taxon>Bacillales</taxon>
        <taxon>Bacillaceae</taxon>
        <taxon>Aureibacillus</taxon>
    </lineage>
</organism>
<reference evidence="4 5" key="1">
    <citation type="submission" date="2019-03" db="EMBL/GenBank/DDBJ databases">
        <title>Genomic Encyclopedia of Type Strains, Phase IV (KMG-IV): sequencing the most valuable type-strain genomes for metagenomic binning, comparative biology and taxonomic classification.</title>
        <authorList>
            <person name="Goeker M."/>
        </authorList>
    </citation>
    <scope>NUCLEOTIDE SEQUENCE [LARGE SCALE GENOMIC DNA]</scope>
    <source>
        <strain evidence="4 5">DSM 28697</strain>
    </source>
</reference>
<dbReference type="RefSeq" id="WP_133581982.1">
    <property type="nucleotide sequence ID" value="NZ_SNYJ01000022.1"/>
</dbReference>
<feature type="region of interest" description="Disordered" evidence="2">
    <location>
        <begin position="362"/>
        <end position="398"/>
    </location>
</feature>
<evidence type="ECO:0000259" key="3">
    <source>
        <dbReference type="Pfam" id="PF14550"/>
    </source>
</evidence>
<dbReference type="Pfam" id="PF14550">
    <property type="entry name" value="Peptidase_S78_2"/>
    <property type="match status" value="1"/>
</dbReference>
<keyword evidence="4" id="KW-0645">Protease</keyword>
<feature type="coiled-coil region" evidence="1">
    <location>
        <begin position="284"/>
        <end position="314"/>
    </location>
</feature>
<keyword evidence="5" id="KW-1185">Reference proteome</keyword>
<dbReference type="EMBL" id="SNYJ01000022">
    <property type="protein sequence ID" value="TDQ35274.1"/>
    <property type="molecule type" value="Genomic_DNA"/>
</dbReference>
<feature type="domain" description="Phage-like element PBSX protein XkdF" evidence="3">
    <location>
        <begin position="46"/>
        <end position="160"/>
    </location>
</feature>
<evidence type="ECO:0000313" key="5">
    <source>
        <dbReference type="Proteomes" id="UP000295632"/>
    </source>
</evidence>
<dbReference type="GO" id="GO:0006508">
    <property type="term" value="P:proteolysis"/>
    <property type="evidence" value="ECO:0007669"/>
    <property type="project" value="UniProtKB-KW"/>
</dbReference>
<evidence type="ECO:0000256" key="1">
    <source>
        <dbReference type="SAM" id="Coils"/>
    </source>
</evidence>
<gene>
    <name evidence="4" type="ORF">EV213_12261</name>
</gene>
<protein>
    <submittedName>
        <fullName evidence="4">Putative serine protease XkdF</fullName>
    </submittedName>
</protein>
<proteinExistence type="predicted"/>
<dbReference type="AlphaFoldDB" id="A0A4R6TUE8"/>
<dbReference type="OrthoDB" id="2080376at2"/>